<evidence type="ECO:0000313" key="1">
    <source>
        <dbReference type="EMBL" id="CAJ0591786.1"/>
    </source>
</evidence>
<reference evidence="1" key="1">
    <citation type="submission" date="2023-07" db="EMBL/GenBank/DDBJ databases">
        <authorList>
            <consortium name="CYATHOMIX"/>
        </authorList>
    </citation>
    <scope>NUCLEOTIDE SEQUENCE</scope>
    <source>
        <strain evidence="1">N/A</strain>
    </source>
</reference>
<dbReference type="AlphaFoldDB" id="A0AA36GJC0"/>
<dbReference type="EMBL" id="CATQJL010000001">
    <property type="protein sequence ID" value="CAJ0591786.1"/>
    <property type="molecule type" value="Genomic_DNA"/>
</dbReference>
<sequence length="137" mass="16558">MNAMLEKYLLEDLKKGNPNVKVKVWCWAARIADAKEYEDVFNFTVISHQFNSNKQDRQRVDEFLKKHEQTIQKLPPLDQYGQFEQVAFGCRWYFERTDCLFLTENFYQKLVDVVETLEHPLHEYVDRKSFWKGLQPF</sequence>
<comment type="caution">
    <text evidence="1">The sequence shown here is derived from an EMBL/GenBank/DDBJ whole genome shotgun (WGS) entry which is preliminary data.</text>
</comment>
<name>A0AA36GJC0_CYLNA</name>
<evidence type="ECO:0000313" key="2">
    <source>
        <dbReference type="Proteomes" id="UP001176961"/>
    </source>
</evidence>
<accession>A0AA36GJC0</accession>
<gene>
    <name evidence="1" type="ORF">CYNAS_LOCUS3769</name>
</gene>
<dbReference type="Proteomes" id="UP001176961">
    <property type="component" value="Unassembled WGS sequence"/>
</dbReference>
<organism evidence="1 2">
    <name type="scientific">Cylicocyclus nassatus</name>
    <name type="common">Nematode worm</name>
    <dbReference type="NCBI Taxonomy" id="53992"/>
    <lineage>
        <taxon>Eukaryota</taxon>
        <taxon>Metazoa</taxon>
        <taxon>Ecdysozoa</taxon>
        <taxon>Nematoda</taxon>
        <taxon>Chromadorea</taxon>
        <taxon>Rhabditida</taxon>
        <taxon>Rhabditina</taxon>
        <taxon>Rhabditomorpha</taxon>
        <taxon>Strongyloidea</taxon>
        <taxon>Strongylidae</taxon>
        <taxon>Cylicocyclus</taxon>
    </lineage>
</organism>
<proteinExistence type="predicted"/>
<protein>
    <submittedName>
        <fullName evidence="1">Uncharacterized protein</fullName>
    </submittedName>
</protein>
<keyword evidence="2" id="KW-1185">Reference proteome</keyword>